<proteinExistence type="predicted"/>
<organism evidence="2 3">
    <name type="scientific">Cutaneotrichosporon spelunceum</name>
    <dbReference type="NCBI Taxonomy" id="1672016"/>
    <lineage>
        <taxon>Eukaryota</taxon>
        <taxon>Fungi</taxon>
        <taxon>Dikarya</taxon>
        <taxon>Basidiomycota</taxon>
        <taxon>Agaricomycotina</taxon>
        <taxon>Tremellomycetes</taxon>
        <taxon>Trichosporonales</taxon>
        <taxon>Trichosporonaceae</taxon>
        <taxon>Cutaneotrichosporon</taxon>
    </lineage>
</organism>
<dbReference type="AlphaFoldDB" id="A0AAD3TT55"/>
<evidence type="ECO:0000313" key="3">
    <source>
        <dbReference type="Proteomes" id="UP001222932"/>
    </source>
</evidence>
<comment type="caution">
    <text evidence="2">The sequence shown here is derived from an EMBL/GenBank/DDBJ whole genome shotgun (WGS) entry which is preliminary data.</text>
</comment>
<feature type="compositionally biased region" description="Polar residues" evidence="1">
    <location>
        <begin position="63"/>
        <end position="75"/>
    </location>
</feature>
<feature type="region of interest" description="Disordered" evidence="1">
    <location>
        <begin position="61"/>
        <end position="96"/>
    </location>
</feature>
<evidence type="ECO:0000256" key="1">
    <source>
        <dbReference type="SAM" id="MobiDB-lite"/>
    </source>
</evidence>
<sequence length="304" mass="32592">MYHKTRSSCSSYDTVTTAVSGLSQSTSWSGTTTVDSVGRGRYPAVPKLAFPTVLEAGELDSPTHVNSASHTSSQVPARRPTRPSGSFSFPPDCNSPPSKQLRFSINERAHLQAWSSASSLACSTSLKEKGLLRRLLKDSFAQVRTLSSGSLSRLRSLSCHAGCSRASVYDPVSVVPGSPPTILEPASAPSCNTNPISRLILQMPPAEPLLPAVLAAGEDVALDVVDASLSIVELGLVITAEGAYNTKLPASDREREASHPDSEILPSNRFDVFRRKQRPSLPPSLYGPLVTSSRRDSRPQFTYI</sequence>
<reference evidence="2" key="2">
    <citation type="submission" date="2023-06" db="EMBL/GenBank/DDBJ databases">
        <authorList>
            <person name="Kobayashi Y."/>
            <person name="Kayamori A."/>
            <person name="Aoki K."/>
            <person name="Shiwa Y."/>
            <person name="Fujita N."/>
            <person name="Sugita T."/>
            <person name="Iwasaki W."/>
            <person name="Tanaka N."/>
            <person name="Takashima M."/>
        </authorList>
    </citation>
    <scope>NUCLEOTIDE SEQUENCE</scope>
    <source>
        <strain evidence="2">HIS016</strain>
    </source>
</reference>
<feature type="region of interest" description="Disordered" evidence="1">
    <location>
        <begin position="283"/>
        <end position="304"/>
    </location>
</feature>
<protein>
    <submittedName>
        <fullName evidence="2">Uncharacterized protein</fullName>
    </submittedName>
</protein>
<dbReference type="EMBL" id="BTCM01000003">
    <property type="protein sequence ID" value="GMK56432.1"/>
    <property type="molecule type" value="Genomic_DNA"/>
</dbReference>
<gene>
    <name evidence="2" type="ORF">CspeluHIS016_0302720</name>
</gene>
<accession>A0AAD3TT55</accession>
<keyword evidence="3" id="KW-1185">Reference proteome</keyword>
<evidence type="ECO:0000313" key="2">
    <source>
        <dbReference type="EMBL" id="GMK56432.1"/>
    </source>
</evidence>
<name>A0AAD3TT55_9TREE</name>
<reference evidence="2" key="1">
    <citation type="journal article" date="2023" name="BMC Genomics">
        <title>Chromosome-level genome assemblies of Cutaneotrichosporon spp. (Trichosporonales, Basidiomycota) reveal imbalanced evolution between nucleotide sequences and chromosome synteny.</title>
        <authorList>
            <person name="Kobayashi Y."/>
            <person name="Kayamori A."/>
            <person name="Aoki K."/>
            <person name="Shiwa Y."/>
            <person name="Matsutani M."/>
            <person name="Fujita N."/>
            <person name="Sugita T."/>
            <person name="Iwasaki W."/>
            <person name="Tanaka N."/>
            <person name="Takashima M."/>
        </authorList>
    </citation>
    <scope>NUCLEOTIDE SEQUENCE</scope>
    <source>
        <strain evidence="2">HIS016</strain>
    </source>
</reference>
<dbReference type="Proteomes" id="UP001222932">
    <property type="component" value="Unassembled WGS sequence"/>
</dbReference>